<feature type="region of interest" description="Disordered" evidence="5">
    <location>
        <begin position="1156"/>
        <end position="1179"/>
    </location>
</feature>
<feature type="domain" description="PDZ" evidence="6">
    <location>
        <begin position="1313"/>
        <end position="1405"/>
    </location>
</feature>
<accession>A0A7R9KFZ1</accession>
<dbReference type="InterPro" id="IPR036034">
    <property type="entry name" value="PDZ_sf"/>
</dbReference>
<feature type="domain" description="PDZ" evidence="6">
    <location>
        <begin position="1841"/>
        <end position="1924"/>
    </location>
</feature>
<dbReference type="FunFam" id="2.30.42.10:FF:000125">
    <property type="entry name" value="PATJ, crumbs cell polarity complex component"/>
    <property type="match status" value="1"/>
</dbReference>
<evidence type="ECO:0000256" key="1">
    <source>
        <dbReference type="ARBA" id="ARBA00004370"/>
    </source>
</evidence>
<dbReference type="CDD" id="cd06667">
    <property type="entry name" value="PDZ2_MUPP1-like"/>
    <property type="match status" value="1"/>
</dbReference>
<reference evidence="7" key="1">
    <citation type="submission" date="2020-11" db="EMBL/GenBank/DDBJ databases">
        <authorList>
            <person name="Tran Van P."/>
        </authorList>
    </citation>
    <scope>NUCLEOTIDE SEQUENCE</scope>
</reference>
<sequence>QILAIDGQPFSSDISHEEAINILQRAHGIVELVIARGQTSKQCDSLDLNANPSDVLIERSPSGVSDSSKDSNDMVLNTEWAQIEAIELDNDGSGLGFGIIGGRSTGVIIKTLVPGGVADRDNRLQSGDHILQINDINMRGMGSDQVAQVLRQTGAHVRLIVARPVDPTSDLQVIQSSAPIVPTRSLADPEDVEKHLALFQQQQLQELPKDIPLTTTTTTTTPFTNGHESNLPVASIGSITSIPIETQQIARIDLHSPPLELQTSEVTVSAGNTSVVSNVNRKVEVEINSENPIVANTVVEELPEMETFEVELIKDQQGLGITIAGYVCEKEEISGIFIKSIAPGSVADLSNQICINDQIIEVDGRSLYGYTNHQAVEVLRNTGKIVKLRLARYLRGSKYEQLQQAIASPDLPAPYYTPPGATVIQIYDQSTDVSQNSQTLSASSNNSDSRSGSKYNAELIEKWQNIIGSSFEIVIANIVREGPGLGISLEGTVDVENGNEVRPHHYIRSILPDGPVGVNGILRSGDELLEVNGTTLHGMSHSDVVPLLKDLSMEVQMIANIVREGPGLGISLEGTVDVENGNEVRPHHYIRSILPDGPVGVNGILRSGDELLEVNGTTLHGMSHSDVVPLLKDLSMEVQMVCARPLNRDILVNFDAITDDNQSSTSRTDLDFHSVNNSLISIVPSIERLVKAKSDGSLAMTAPTVSIASDLTKMKSRSLEPLTGLAMWSSEVELIELIKGDKGLGFSILDYQDPMNPTETVIVIRSLVPGGIAQQDGRLIPGDRLLFVNDTVTNDLDVAVRTLKTASKGKVVIGVAKPLPLPESTGAIHCIQSPTNSQVSDFSHSAQASALYRDRGLTSVEVTDQAIQEQTIDILDNKSFELSEQSLPSLPSLPPLVSQPLRPEDEAQFSKNQVSRQESINSVNSVDSQISSSAVSLAEHLMFNVAIERNNNVVISSSPTSSASNLVFSESRSSTPLDYSSSRSPSPSYHNLMAIPLPVALERTIKIRKGTEPLGLTLELADRGINGMIVKNTSKTGAIFRDGRISRGDHLLSINNESLRNITNSKARAILRRAQLIGNEIIFKYIPASDAEVHKQSSLLSMQHNTPNTPTPPLDRTSPSVGPLLRRSPSPRSPYFGPKLTLSDSDSDIEITSFGDRSAVSSVASTPPQTQPTPDFLDNLYTRPPIASITTFKPLIKSSNSILDAQEIASNSTSSEFAVKTQELGSTHSQSQQSSQELIRIESLSQSSHKESPKVSPRKSKVPENSPKHPMDQICSESDKQSVSPETGSTSSDTTNNASITSTVTRQWGEERVVQLIREHNKGLGISIVGGKVELFNTSLGNAISGIFIKNILADSPAGREGTLKSGDRVLSVDGVDLQEATHDRAVEAIKNAKNPVIFMVQSLLPFSKDSASTSNLMNKTETSMASSATLAAVESVAEEIGSIASDECCSSPQLSAPLESHTADDDKDSNILVDLNDVTEEDKEVTESEFDINGRDLTGKIRTSKGVQIDRSSAGNIRLSSTETQESNEDDLKEDEFGYSSKKVQKKYGDLNGYAFLVDLCKGLSGLGISLAGNRDRTKMSVFVCGLHPKGSAYKDGRIQIGDEILEVNGIVVQGRCHLNASAIIKSLIGPLYRIIVLRRDGALNEMAVKPLTQFPVHLEDDIIEEKYSKYKGVRTITVRKGTQGLGIMIIEGKHTELGRGVFVSDIQDGSPAEFAGLLVGDMILCVNLVDLIGADYEMAASALKSELKIAASALKSAEGLLTLVVAKPTKISGQDMFVETDSTENLCSDETKKELINPQHSDLKTCQVRGGKETTIEIVKEKLGLGLSIVGGSDTPLTTIEIVKEKLGLGLSIVGGSDTPLNAVIIHEVYPDGAAALDGRLKPGDQILAVNNEDLRDALHERAIAALRQTPPVIKLTVFRDNAETQEEDASDMIDIELHKKSGKGLGLSIVGKKSGSGVFISEVVKGGIAESDARPHLMVGDQILE</sequence>
<organism evidence="7">
    <name type="scientific">Medioppia subpectinata</name>
    <dbReference type="NCBI Taxonomy" id="1979941"/>
    <lineage>
        <taxon>Eukaryota</taxon>
        <taxon>Metazoa</taxon>
        <taxon>Ecdysozoa</taxon>
        <taxon>Arthropoda</taxon>
        <taxon>Chelicerata</taxon>
        <taxon>Arachnida</taxon>
        <taxon>Acari</taxon>
        <taxon>Acariformes</taxon>
        <taxon>Sarcoptiformes</taxon>
        <taxon>Oribatida</taxon>
        <taxon>Brachypylina</taxon>
        <taxon>Oppioidea</taxon>
        <taxon>Oppiidae</taxon>
        <taxon>Medioppia</taxon>
    </lineage>
</organism>
<dbReference type="Gene3D" id="2.30.42.10">
    <property type="match status" value="12"/>
</dbReference>
<feature type="compositionally biased region" description="Low complexity" evidence="5">
    <location>
        <begin position="1118"/>
        <end position="1134"/>
    </location>
</feature>
<feature type="domain" description="PDZ" evidence="6">
    <location>
        <begin position="1004"/>
        <end position="1074"/>
    </location>
</feature>
<dbReference type="EMBL" id="CAJPIZ010000985">
    <property type="protein sequence ID" value="CAG2102660.1"/>
    <property type="molecule type" value="Genomic_DNA"/>
</dbReference>
<keyword evidence="3" id="KW-0677">Repeat</keyword>
<keyword evidence="8" id="KW-1185">Reference proteome</keyword>
<dbReference type="FunFam" id="2.30.42.10:FF:000070">
    <property type="entry name" value="Multiple PDZ domain protein"/>
    <property type="match status" value="1"/>
</dbReference>
<dbReference type="Proteomes" id="UP000759131">
    <property type="component" value="Unassembled WGS sequence"/>
</dbReference>
<feature type="domain" description="PDZ" evidence="6">
    <location>
        <begin position="1677"/>
        <end position="1747"/>
    </location>
</feature>
<feature type="compositionally biased region" description="Polar residues" evidence="5">
    <location>
        <begin position="1159"/>
        <end position="1168"/>
    </location>
</feature>
<dbReference type="OrthoDB" id="6022242at2759"/>
<protein>
    <recommendedName>
        <fullName evidence="6">PDZ domain-containing protein</fullName>
    </recommendedName>
</protein>
<dbReference type="PROSITE" id="PS50106">
    <property type="entry name" value="PDZ"/>
    <property type="match status" value="12"/>
</dbReference>
<keyword evidence="4" id="KW-0472">Membrane</keyword>
<dbReference type="PANTHER" id="PTHR19964:SF92">
    <property type="entry name" value="PATJ HOMOLOG"/>
    <property type="match status" value="1"/>
</dbReference>
<dbReference type="SUPFAM" id="SSF50156">
    <property type="entry name" value="PDZ domain-like"/>
    <property type="match status" value="11"/>
</dbReference>
<feature type="region of interest" description="Disordered" evidence="5">
    <location>
        <begin position="1513"/>
        <end position="1532"/>
    </location>
</feature>
<feature type="domain" description="PDZ" evidence="6">
    <location>
        <begin position="85"/>
        <end position="165"/>
    </location>
</feature>
<proteinExistence type="predicted"/>
<evidence type="ECO:0000256" key="2">
    <source>
        <dbReference type="ARBA" id="ARBA00022553"/>
    </source>
</evidence>
<dbReference type="SMART" id="SM00228">
    <property type="entry name" value="PDZ"/>
    <property type="match status" value="10"/>
</dbReference>
<feature type="compositionally biased region" description="Polar residues" evidence="5">
    <location>
        <begin position="1513"/>
        <end position="1526"/>
    </location>
</feature>
<dbReference type="GO" id="GO:0016020">
    <property type="term" value="C:membrane"/>
    <property type="evidence" value="ECO:0007669"/>
    <property type="project" value="UniProtKB-SubCell"/>
</dbReference>
<comment type="subcellular location">
    <subcellularLocation>
        <location evidence="1">Membrane</location>
    </subcellularLocation>
</comment>
<dbReference type="EMBL" id="OC855560">
    <property type="protein sequence ID" value="CAD7622230.1"/>
    <property type="molecule type" value="Genomic_DNA"/>
</dbReference>
<dbReference type="InterPro" id="IPR001478">
    <property type="entry name" value="PDZ"/>
</dbReference>
<feature type="domain" description="PDZ" evidence="6">
    <location>
        <begin position="1558"/>
        <end position="1628"/>
    </location>
</feature>
<evidence type="ECO:0000313" key="8">
    <source>
        <dbReference type="Proteomes" id="UP000759131"/>
    </source>
</evidence>
<feature type="domain" description="PDZ" evidence="6">
    <location>
        <begin position="558"/>
        <end position="646"/>
    </location>
</feature>
<dbReference type="CDD" id="cd06673">
    <property type="entry name" value="PDZ10_MUPP1-PDZ8_PATJ-like"/>
    <property type="match status" value="1"/>
</dbReference>
<feature type="region of interest" description="Disordered" evidence="5">
    <location>
        <begin position="960"/>
        <end position="985"/>
    </location>
</feature>
<feature type="domain" description="PDZ" evidence="6">
    <location>
        <begin position="309"/>
        <end position="394"/>
    </location>
</feature>
<keyword evidence="2" id="KW-0597">Phosphoprotein</keyword>
<feature type="non-terminal residue" evidence="7">
    <location>
        <position position="1988"/>
    </location>
</feature>
<evidence type="ECO:0000259" key="6">
    <source>
        <dbReference type="PROSITE" id="PS50106"/>
    </source>
</evidence>
<dbReference type="CDD" id="cd06791">
    <property type="entry name" value="PDZ3_MUPP1-like"/>
    <property type="match status" value="1"/>
</dbReference>
<evidence type="ECO:0000256" key="4">
    <source>
        <dbReference type="ARBA" id="ARBA00023136"/>
    </source>
</evidence>
<dbReference type="CDD" id="cd06669">
    <property type="entry name" value="PDZ5_MUPP1-like"/>
    <property type="match status" value="1"/>
</dbReference>
<feature type="region of interest" description="Disordered" evidence="5">
    <location>
        <begin position="1102"/>
        <end position="1144"/>
    </location>
</feature>
<evidence type="ECO:0000313" key="7">
    <source>
        <dbReference type="EMBL" id="CAD7622230.1"/>
    </source>
</evidence>
<feature type="domain" description="PDZ" evidence="6">
    <location>
        <begin position="475"/>
        <end position="563"/>
    </location>
</feature>
<name>A0A7R9KFZ1_9ACAR</name>
<gene>
    <name evidence="7" type="ORF">OSB1V03_LOCUS2695</name>
</gene>
<feature type="non-terminal residue" evidence="7">
    <location>
        <position position="1"/>
    </location>
</feature>
<evidence type="ECO:0000256" key="5">
    <source>
        <dbReference type="SAM" id="MobiDB-lite"/>
    </source>
</evidence>
<evidence type="ECO:0000256" key="3">
    <source>
        <dbReference type="ARBA" id="ARBA00022737"/>
    </source>
</evidence>
<dbReference type="PANTHER" id="PTHR19964">
    <property type="entry name" value="MULTIPLE PDZ DOMAIN PROTEIN"/>
    <property type="match status" value="1"/>
</dbReference>
<feature type="domain" description="PDZ" evidence="6">
    <location>
        <begin position="1937"/>
        <end position="1988"/>
    </location>
</feature>
<feature type="compositionally biased region" description="Polar residues" evidence="5">
    <location>
        <begin position="1281"/>
        <end position="1303"/>
    </location>
</feature>
<feature type="region of interest" description="Disordered" evidence="5">
    <location>
        <begin position="1243"/>
        <end position="1303"/>
    </location>
</feature>
<dbReference type="Pfam" id="PF00595">
    <property type="entry name" value="PDZ"/>
    <property type="match status" value="11"/>
</dbReference>
<dbReference type="InterPro" id="IPR051342">
    <property type="entry name" value="PDZ_scaffold"/>
</dbReference>
<dbReference type="CDD" id="cd06672">
    <property type="entry name" value="PDZ8_MUPP1-PDZ7_PATJ-PDZ2_INAD-like"/>
    <property type="match status" value="1"/>
</dbReference>
<feature type="domain" description="PDZ" evidence="6">
    <location>
        <begin position="1"/>
        <end position="38"/>
    </location>
</feature>
<dbReference type="CDD" id="cd06671">
    <property type="entry name" value="PDZ7_MUPP1-PD6_PATJ-like"/>
    <property type="match status" value="1"/>
</dbReference>
<feature type="domain" description="PDZ" evidence="6">
    <location>
        <begin position="734"/>
        <end position="808"/>
    </location>
</feature>